<dbReference type="PROSITE" id="PS50994">
    <property type="entry name" value="INTEGRASE"/>
    <property type="match status" value="1"/>
</dbReference>
<feature type="compositionally biased region" description="Basic and acidic residues" evidence="1">
    <location>
        <begin position="69"/>
        <end position="80"/>
    </location>
</feature>
<feature type="region of interest" description="Disordered" evidence="1">
    <location>
        <begin position="317"/>
        <end position="336"/>
    </location>
</feature>
<comment type="caution">
    <text evidence="3">The sequence shown here is derived from an EMBL/GenBank/DDBJ whole genome shotgun (WGS) entry which is preliminary data.</text>
</comment>
<feature type="domain" description="Integrase catalytic" evidence="2">
    <location>
        <begin position="489"/>
        <end position="675"/>
    </location>
</feature>
<feature type="region of interest" description="Disordered" evidence="1">
    <location>
        <begin position="1"/>
        <end position="41"/>
    </location>
</feature>
<dbReference type="Proteomes" id="UP001558613">
    <property type="component" value="Unassembled WGS sequence"/>
</dbReference>
<accession>A0ABR3NSF5</accession>
<gene>
    <name evidence="3" type="ORF">QQF64_026148</name>
</gene>
<feature type="compositionally biased region" description="Polar residues" evidence="1">
    <location>
        <begin position="242"/>
        <end position="251"/>
    </location>
</feature>
<reference evidence="3 4" key="1">
    <citation type="submission" date="2023-09" db="EMBL/GenBank/DDBJ databases">
        <authorList>
            <person name="Wang M."/>
        </authorList>
    </citation>
    <scope>NUCLEOTIDE SEQUENCE [LARGE SCALE GENOMIC DNA]</scope>
    <source>
        <strain evidence="3">GT-2023</strain>
        <tissue evidence="3">Liver</tissue>
    </source>
</reference>
<feature type="region of interest" description="Disordered" evidence="1">
    <location>
        <begin position="155"/>
        <end position="184"/>
    </location>
</feature>
<dbReference type="InterPro" id="IPR041588">
    <property type="entry name" value="Integrase_H2C2"/>
</dbReference>
<dbReference type="PANTHER" id="PTHR47331">
    <property type="entry name" value="PHD-TYPE DOMAIN-CONTAINING PROTEIN"/>
    <property type="match status" value="1"/>
</dbReference>
<dbReference type="EMBL" id="JAYMGO010000003">
    <property type="protein sequence ID" value="KAL1279475.1"/>
    <property type="molecule type" value="Genomic_DNA"/>
</dbReference>
<dbReference type="InterPro" id="IPR040676">
    <property type="entry name" value="DUF5641"/>
</dbReference>
<dbReference type="Pfam" id="PF18701">
    <property type="entry name" value="DUF5641"/>
    <property type="match status" value="1"/>
</dbReference>
<feature type="region of interest" description="Disordered" evidence="1">
    <location>
        <begin position="242"/>
        <end position="311"/>
    </location>
</feature>
<dbReference type="InterPro" id="IPR012337">
    <property type="entry name" value="RNaseH-like_sf"/>
</dbReference>
<evidence type="ECO:0000313" key="3">
    <source>
        <dbReference type="EMBL" id="KAL1279475.1"/>
    </source>
</evidence>
<evidence type="ECO:0000259" key="2">
    <source>
        <dbReference type="PROSITE" id="PS50994"/>
    </source>
</evidence>
<name>A0ABR3NSF5_9TELE</name>
<evidence type="ECO:0000313" key="4">
    <source>
        <dbReference type="Proteomes" id="UP001558613"/>
    </source>
</evidence>
<protein>
    <recommendedName>
        <fullName evidence="2">Integrase catalytic domain-containing protein</fullName>
    </recommendedName>
</protein>
<keyword evidence="4" id="KW-1185">Reference proteome</keyword>
<sequence>MFFSGNKRGTDGSSVKDENEDEGTYETINMSIPAAARDNEQTDDGIYSLLWGKKASKITHSGGVLTTERVSDQPLRECAPRRRTQPPAYLRDYKVQYPMQPTESVITSPMQHSHVPEEEPPQGTVGDISKISYSERSDFPPSSSPGYRIEAAVGAVSTPHSRADRQPDRQWPTTLHDESDGEEEHLLQEDEDLFTSVRQRLEVQDLKRENLQLRESQMILKEEIRQLLSLHKDMQNLMVKQQSALAAPQSQESRETPVPLPRTIYRPPKAAAPSPAPTPQPTSRRTQASPKESSFKQGADAYAVKSTPKPATAHNLAYSSTMGRPQSTKPQSSTVKVTPVPKDYVTAERLIFQNIQQDSFPEEYEQLKAGKPVSITSRLLTLTPEFDESSQLIRVGGRLRHAEGLELQTIHPIVLDPHHPATKLLIQDYDSKLCHPGPERIFAEMRRTVWILRGREAVRKFQHNCLECRKWKAKPEVPKMADLPPARLRLHKPPFYSTGMDCFGPFQIKIGRRCEKRWGIIFKCLTTRCVHIELLTSIDTDSFLMALRRFIARRGTPSELLSDQGTNFQGGERELREALTNCSQEIQHHLAKQKITFLFNPPNAPHFGGIWEREIRSLKNALRTVVGAQTVTEEVLQTVLIEIEGILNSKPLGYVSSSIADLDPVTPNLLLMGRPDSSLPQVTYPADELIGRRRWRQSQIITDHFWSSFVRHYLPNLQLRHKWNAETKNLAVGSVVMLVDPQLPRALWLIGRVVRTFPGADGHVRSVEVNVKGRLYTRPVIRLINLPEITDEDNTKLN</sequence>
<dbReference type="InterPro" id="IPR001584">
    <property type="entry name" value="Integrase_cat-core"/>
</dbReference>
<feature type="compositionally biased region" description="Basic and acidic residues" evidence="1">
    <location>
        <begin position="8"/>
        <end position="17"/>
    </location>
</feature>
<proteinExistence type="predicted"/>
<feature type="region of interest" description="Disordered" evidence="1">
    <location>
        <begin position="61"/>
        <end position="81"/>
    </location>
</feature>
<feature type="region of interest" description="Disordered" evidence="1">
    <location>
        <begin position="106"/>
        <end position="128"/>
    </location>
</feature>
<dbReference type="SUPFAM" id="SSF53098">
    <property type="entry name" value="Ribonuclease H-like"/>
    <property type="match status" value="1"/>
</dbReference>
<organism evidence="3 4">
    <name type="scientific">Cirrhinus molitorella</name>
    <name type="common">mud carp</name>
    <dbReference type="NCBI Taxonomy" id="172907"/>
    <lineage>
        <taxon>Eukaryota</taxon>
        <taxon>Metazoa</taxon>
        <taxon>Chordata</taxon>
        <taxon>Craniata</taxon>
        <taxon>Vertebrata</taxon>
        <taxon>Euteleostomi</taxon>
        <taxon>Actinopterygii</taxon>
        <taxon>Neopterygii</taxon>
        <taxon>Teleostei</taxon>
        <taxon>Ostariophysi</taxon>
        <taxon>Cypriniformes</taxon>
        <taxon>Cyprinidae</taxon>
        <taxon>Labeoninae</taxon>
        <taxon>Labeonini</taxon>
        <taxon>Cirrhinus</taxon>
    </lineage>
</organism>
<dbReference type="Gene3D" id="3.30.420.10">
    <property type="entry name" value="Ribonuclease H-like superfamily/Ribonuclease H"/>
    <property type="match status" value="1"/>
</dbReference>
<evidence type="ECO:0000256" key="1">
    <source>
        <dbReference type="SAM" id="MobiDB-lite"/>
    </source>
</evidence>
<dbReference type="InterPro" id="IPR036397">
    <property type="entry name" value="RNaseH_sf"/>
</dbReference>
<dbReference type="Pfam" id="PF17921">
    <property type="entry name" value="Integrase_H2C2"/>
    <property type="match status" value="1"/>
</dbReference>